<comment type="similarity">
    <text evidence="2 9">Belongs to the nucleoporin Nup85 family.</text>
</comment>
<evidence type="ECO:0000256" key="10">
    <source>
        <dbReference type="SAM" id="MobiDB-lite"/>
    </source>
</evidence>
<keyword evidence="6 9" id="KW-0811">Translocation</keyword>
<feature type="compositionally biased region" description="Polar residues" evidence="10">
    <location>
        <begin position="24"/>
        <end position="43"/>
    </location>
</feature>
<evidence type="ECO:0000256" key="9">
    <source>
        <dbReference type="RuleBase" id="RU365073"/>
    </source>
</evidence>
<proteinExistence type="inferred from homology"/>
<evidence type="ECO:0000256" key="4">
    <source>
        <dbReference type="ARBA" id="ARBA00022816"/>
    </source>
</evidence>
<evidence type="ECO:0000313" key="12">
    <source>
        <dbReference type="Proteomes" id="UP000000709"/>
    </source>
</evidence>
<sequence>MGELGLTNFQDIEMLEIPEDEDISVSSDTEGISGSNTPDESNLTTMFKSNKEYIELSQWLKTDEELQFQFDSNQYDHSLKPTSEFEFAFIEYTKSLYKLVDKLTKDVAEQEKEEEEEEPIGVITAERSIYKLVNSPGLKIDEAFQEIVEQLKQLIQVTGESRSEEASKLQHFLFILQCLGANYFYFDIKRKPELVLEWVNTFHPKPDLELTETIMISNPEPYSHPQFWNVYMAQLITRGLFTQATQAIEHSQYDQLEESCPELYSIISDLDTLLADYSSFALKGQFPQWKLLACEFRDSLANVKIDDAKYGIILTQIYDLASIISGLPKTISQYCDTWYEVYLALALYKVRDDDDLFPEYFQQAINEKVPPQYTNSSLEDISDGCYLDILERNFLKMLKTMHELEPTTTAYIAQLLELKGLLQGYYNIPQTIRLTNKTISEYFLVRHAYESLNIHDLVPVGLGILLNNSICRSSYSHNRDVIGDFLPEYQCRTNDDLEWALTICAQLNLITAAKRLYYNYGLKSLDEGYIYESLNNFVHCYDSTGGEIHQEAMEKVHFIIWDLIFLDSITNNRPFQDELINNLVTKSVATTVDMHPVIRQCLAPYAVLKAFFDSLEDDSIKFSVKLSKLLHLLRFNYMPKKFMPLLLSQFLPFLTRPSSEFLLPDLVVMVEVIDNFENETNEEELKDAADLYVYCINHFEEESTSYDWRRIVKDVPSDVSSLTKTLRNQIAARIAKVYVQ</sequence>
<evidence type="ECO:0000256" key="8">
    <source>
        <dbReference type="ARBA" id="ARBA00023242"/>
    </source>
</evidence>
<dbReference type="InParanoid" id="G3AQS8"/>
<evidence type="ECO:0000256" key="5">
    <source>
        <dbReference type="ARBA" id="ARBA00022927"/>
    </source>
</evidence>
<name>G3AQS8_SPAPN</name>
<keyword evidence="8 9" id="KW-0539">Nucleus</keyword>
<dbReference type="EMBL" id="GL996503">
    <property type="protein sequence ID" value="EGW31625.1"/>
    <property type="molecule type" value="Genomic_DNA"/>
</dbReference>
<dbReference type="OMA" id="VKHYSWM"/>
<dbReference type="GO" id="GO:0031080">
    <property type="term" value="C:nuclear pore outer ring"/>
    <property type="evidence" value="ECO:0007669"/>
    <property type="project" value="TreeGrafter"/>
</dbReference>
<comment type="subcellular location">
    <subcellularLocation>
        <location evidence="1 9">Nucleus</location>
        <location evidence="1 9">Nuclear pore complex</location>
    </subcellularLocation>
</comment>
<dbReference type="HOGENOM" id="CLU_019986_0_0_1"/>
<evidence type="ECO:0000313" key="11">
    <source>
        <dbReference type="EMBL" id="EGW31625.1"/>
    </source>
</evidence>
<dbReference type="InterPro" id="IPR011502">
    <property type="entry name" value="Nucleoporin_Nup85"/>
</dbReference>
<evidence type="ECO:0000256" key="3">
    <source>
        <dbReference type="ARBA" id="ARBA00022448"/>
    </source>
</evidence>
<dbReference type="Pfam" id="PF07575">
    <property type="entry name" value="Nucleopor_Nup85"/>
    <property type="match status" value="1"/>
</dbReference>
<keyword evidence="7 9" id="KW-0906">Nuclear pore complex</keyword>
<dbReference type="GO" id="GO:0006606">
    <property type="term" value="P:protein import into nucleus"/>
    <property type="evidence" value="ECO:0007669"/>
    <property type="project" value="TreeGrafter"/>
</dbReference>
<dbReference type="GO" id="GO:0017056">
    <property type="term" value="F:structural constituent of nuclear pore"/>
    <property type="evidence" value="ECO:0007669"/>
    <property type="project" value="TreeGrafter"/>
</dbReference>
<feature type="region of interest" description="Disordered" evidence="10">
    <location>
        <begin position="19"/>
        <end position="43"/>
    </location>
</feature>
<dbReference type="GO" id="GO:0006406">
    <property type="term" value="P:mRNA export from nucleus"/>
    <property type="evidence" value="ECO:0007669"/>
    <property type="project" value="TreeGrafter"/>
</dbReference>
<dbReference type="GeneID" id="18875175"/>
<keyword evidence="4 9" id="KW-0509">mRNA transport</keyword>
<dbReference type="KEGG" id="spaa:SPAPADRAFT_67664"/>
<comment type="subunit">
    <text evidence="9">Component of the nuclear pore complex (NPC).</text>
</comment>
<gene>
    <name evidence="11" type="ORF">SPAPADRAFT_67664</name>
</gene>
<dbReference type="STRING" id="619300.G3AQS8"/>
<accession>G3AQS8</accession>
<evidence type="ECO:0000256" key="1">
    <source>
        <dbReference type="ARBA" id="ARBA00004567"/>
    </source>
</evidence>
<dbReference type="eggNOG" id="KOG2271">
    <property type="taxonomic scope" value="Eukaryota"/>
</dbReference>
<keyword evidence="9" id="KW-0472">Membrane</keyword>
<comment type="function">
    <text evidence="9">Functions as a component of the nuclear pore complex (NPC).</text>
</comment>
<dbReference type="OrthoDB" id="17644at2759"/>
<dbReference type="FunCoup" id="G3AQS8">
    <property type="interactions" value="147"/>
</dbReference>
<evidence type="ECO:0000256" key="2">
    <source>
        <dbReference type="ARBA" id="ARBA00005573"/>
    </source>
</evidence>
<dbReference type="Proteomes" id="UP000000709">
    <property type="component" value="Unassembled WGS sequence"/>
</dbReference>
<keyword evidence="12" id="KW-1185">Reference proteome</keyword>
<dbReference type="PANTHER" id="PTHR13373">
    <property type="entry name" value="FROUNT PROTEIN-RELATED"/>
    <property type="match status" value="1"/>
</dbReference>
<dbReference type="RefSeq" id="XP_007376403.1">
    <property type="nucleotide sequence ID" value="XM_007376341.1"/>
</dbReference>
<keyword evidence="3 9" id="KW-0813">Transport</keyword>
<evidence type="ECO:0000256" key="7">
    <source>
        <dbReference type="ARBA" id="ARBA00023132"/>
    </source>
</evidence>
<reference evidence="11 12" key="1">
    <citation type="journal article" date="2011" name="Proc. Natl. Acad. Sci. U.S.A.">
        <title>Comparative genomics of xylose-fermenting fungi for enhanced biofuel production.</title>
        <authorList>
            <person name="Wohlbach D.J."/>
            <person name="Kuo A."/>
            <person name="Sato T.K."/>
            <person name="Potts K.M."/>
            <person name="Salamov A.A."/>
            <person name="LaButti K.M."/>
            <person name="Sun H."/>
            <person name="Clum A."/>
            <person name="Pangilinan J.L."/>
            <person name="Lindquist E.A."/>
            <person name="Lucas S."/>
            <person name="Lapidus A."/>
            <person name="Jin M."/>
            <person name="Gunawan C."/>
            <person name="Balan V."/>
            <person name="Dale B.E."/>
            <person name="Jeffries T.W."/>
            <person name="Zinkel R."/>
            <person name="Barry K.W."/>
            <person name="Grigoriev I.V."/>
            <person name="Gasch A.P."/>
        </authorList>
    </citation>
    <scope>NUCLEOTIDE SEQUENCE [LARGE SCALE GENOMIC DNA]</scope>
    <source>
        <strain evidence="12">NRRL Y-27907 / 11-Y1</strain>
    </source>
</reference>
<dbReference type="GO" id="GO:0031965">
    <property type="term" value="C:nuclear membrane"/>
    <property type="evidence" value="ECO:0007669"/>
    <property type="project" value="UniProtKB-UniRule"/>
</dbReference>
<evidence type="ECO:0000256" key="6">
    <source>
        <dbReference type="ARBA" id="ARBA00023010"/>
    </source>
</evidence>
<organism evidence="12">
    <name type="scientific">Spathaspora passalidarum (strain NRRL Y-27907 / 11-Y1)</name>
    <dbReference type="NCBI Taxonomy" id="619300"/>
    <lineage>
        <taxon>Eukaryota</taxon>
        <taxon>Fungi</taxon>
        <taxon>Dikarya</taxon>
        <taxon>Ascomycota</taxon>
        <taxon>Saccharomycotina</taxon>
        <taxon>Pichiomycetes</taxon>
        <taxon>Debaryomycetaceae</taxon>
        <taxon>Spathaspora</taxon>
    </lineage>
</organism>
<keyword evidence="5 9" id="KW-0653">Protein transport</keyword>
<dbReference type="GO" id="GO:0045893">
    <property type="term" value="P:positive regulation of DNA-templated transcription"/>
    <property type="evidence" value="ECO:0007669"/>
    <property type="project" value="TreeGrafter"/>
</dbReference>
<protein>
    <recommendedName>
        <fullName evidence="9">Nuclear pore complex protein Nup85</fullName>
    </recommendedName>
</protein>
<dbReference type="PANTHER" id="PTHR13373:SF21">
    <property type="entry name" value="NUCLEAR PORE COMPLEX PROTEIN NUP85"/>
    <property type="match status" value="1"/>
</dbReference>
<dbReference type="AlphaFoldDB" id="G3AQS8"/>